<organism evidence="16 17">
    <name type="scientific">Musa troglodytarum</name>
    <name type="common">fe'i banana</name>
    <dbReference type="NCBI Taxonomy" id="320322"/>
    <lineage>
        <taxon>Eukaryota</taxon>
        <taxon>Viridiplantae</taxon>
        <taxon>Streptophyta</taxon>
        <taxon>Embryophyta</taxon>
        <taxon>Tracheophyta</taxon>
        <taxon>Spermatophyta</taxon>
        <taxon>Magnoliopsida</taxon>
        <taxon>Liliopsida</taxon>
        <taxon>Zingiberales</taxon>
        <taxon>Musaceae</taxon>
        <taxon>Musa</taxon>
    </lineage>
</organism>
<dbReference type="Pfam" id="PF00696">
    <property type="entry name" value="AA_kinase"/>
    <property type="match status" value="1"/>
</dbReference>
<dbReference type="NCBIfam" id="TIGR02075">
    <property type="entry name" value="pyrH_bact"/>
    <property type="match status" value="1"/>
</dbReference>
<reference evidence="16" key="1">
    <citation type="submission" date="2022-05" db="EMBL/GenBank/DDBJ databases">
        <title>The Musa troglodytarum L. genome provides insights into the mechanism of non-climacteric behaviour and enrichment of carotenoids.</title>
        <authorList>
            <person name="Wang J."/>
        </authorList>
    </citation>
    <scope>NUCLEOTIDE SEQUENCE</scope>
    <source>
        <tissue evidence="16">Leaf</tissue>
    </source>
</reference>
<keyword evidence="6" id="KW-0677">Repeat</keyword>
<evidence type="ECO:0000313" key="17">
    <source>
        <dbReference type="Proteomes" id="UP001055439"/>
    </source>
</evidence>
<dbReference type="GO" id="GO:0006221">
    <property type="term" value="P:pyrimidine nucleotide biosynthetic process"/>
    <property type="evidence" value="ECO:0007669"/>
    <property type="project" value="UniProtKB-KW"/>
</dbReference>
<keyword evidence="5" id="KW-0808">Transferase</keyword>
<proteinExistence type="inferred from homology"/>
<feature type="repeat" description="WD" evidence="12">
    <location>
        <begin position="259"/>
        <end position="292"/>
    </location>
</feature>
<dbReference type="SMART" id="SM00320">
    <property type="entry name" value="WD40"/>
    <property type="match status" value="6"/>
</dbReference>
<evidence type="ECO:0000256" key="8">
    <source>
        <dbReference type="ARBA" id="ARBA00022777"/>
    </source>
</evidence>
<dbReference type="AlphaFoldDB" id="A0A9E7L8Y0"/>
<dbReference type="InterPro" id="IPR001680">
    <property type="entry name" value="WD40_rpt"/>
</dbReference>
<dbReference type="InterPro" id="IPR001048">
    <property type="entry name" value="Asp/Glu/Uridylate_kinase"/>
</dbReference>
<keyword evidence="4 12" id="KW-0853">WD repeat</keyword>
<feature type="domain" description="Aspartate/glutamate/uridylate kinase" evidence="15">
    <location>
        <begin position="896"/>
        <end position="1105"/>
    </location>
</feature>
<keyword evidence="8" id="KW-0418">Kinase</keyword>
<evidence type="ECO:0000256" key="9">
    <source>
        <dbReference type="ARBA" id="ARBA00022840"/>
    </source>
</evidence>
<dbReference type="InterPro" id="IPR036393">
    <property type="entry name" value="AceGlu_kinase-like_sf"/>
</dbReference>
<dbReference type="HAMAP" id="MF_01220_B">
    <property type="entry name" value="PyrH_B"/>
    <property type="match status" value="1"/>
</dbReference>
<keyword evidence="14" id="KW-0812">Transmembrane</keyword>
<keyword evidence="14" id="KW-0472">Membrane</keyword>
<dbReference type="InterPro" id="IPR036322">
    <property type="entry name" value="WD40_repeat_dom_sf"/>
</dbReference>
<dbReference type="Gene3D" id="3.40.1160.10">
    <property type="entry name" value="Acetylglutamate kinase-like"/>
    <property type="match status" value="1"/>
</dbReference>
<evidence type="ECO:0000313" key="16">
    <source>
        <dbReference type="EMBL" id="URE48742.1"/>
    </source>
</evidence>
<keyword evidence="9" id="KW-0067">ATP-binding</keyword>
<evidence type="ECO:0000256" key="3">
    <source>
        <dbReference type="ARBA" id="ARBA00012899"/>
    </source>
</evidence>
<evidence type="ECO:0000256" key="1">
    <source>
        <dbReference type="ARBA" id="ARBA00004791"/>
    </source>
</evidence>
<comment type="similarity">
    <text evidence="2">Belongs to the UMP kinase family.</text>
</comment>
<keyword evidence="17" id="KW-1185">Reference proteome</keyword>
<evidence type="ECO:0000256" key="13">
    <source>
        <dbReference type="SAM" id="MobiDB-lite"/>
    </source>
</evidence>
<dbReference type="PROSITE" id="PS50082">
    <property type="entry name" value="WD_REPEATS_2"/>
    <property type="match status" value="3"/>
</dbReference>
<dbReference type="PANTHER" id="PTHR14221:SF57">
    <property type="entry name" value="TRANSDUCIN_WD40 REPEAT-LIKE SUPERFAMILY PROTEIN"/>
    <property type="match status" value="1"/>
</dbReference>
<dbReference type="OrthoDB" id="408728at2759"/>
<evidence type="ECO:0000256" key="11">
    <source>
        <dbReference type="ARBA" id="ARBA00032092"/>
    </source>
</evidence>
<dbReference type="FunFam" id="3.40.1160.10:FF:000001">
    <property type="entry name" value="Uridylate kinase"/>
    <property type="match status" value="1"/>
</dbReference>
<dbReference type="Gene3D" id="2.130.10.10">
    <property type="entry name" value="YVTN repeat-like/Quinoprotein amine dehydrogenase"/>
    <property type="match status" value="1"/>
</dbReference>
<keyword evidence="10" id="KW-0665">Pyrimidine biosynthesis</keyword>
<evidence type="ECO:0000256" key="12">
    <source>
        <dbReference type="PROSITE-ProRule" id="PRU00221"/>
    </source>
</evidence>
<dbReference type="PANTHER" id="PTHR14221">
    <property type="entry name" value="WD REPEAT DOMAIN 44"/>
    <property type="match status" value="1"/>
</dbReference>
<evidence type="ECO:0000256" key="14">
    <source>
        <dbReference type="SAM" id="Phobius"/>
    </source>
</evidence>
<dbReference type="InterPro" id="IPR020472">
    <property type="entry name" value="WD40_PAC1"/>
</dbReference>
<dbReference type="GO" id="GO:0005737">
    <property type="term" value="C:cytoplasm"/>
    <property type="evidence" value="ECO:0007669"/>
    <property type="project" value="InterPro"/>
</dbReference>
<name>A0A9E7L8Y0_9LILI</name>
<feature type="region of interest" description="Disordered" evidence="13">
    <location>
        <begin position="641"/>
        <end position="660"/>
    </location>
</feature>
<dbReference type="PROSITE" id="PS50294">
    <property type="entry name" value="WD_REPEATS_REGION"/>
    <property type="match status" value="3"/>
</dbReference>
<feature type="repeat" description="WD" evidence="12">
    <location>
        <begin position="387"/>
        <end position="421"/>
    </location>
</feature>
<dbReference type="InterPro" id="IPR040324">
    <property type="entry name" value="WDR44/Dgr2"/>
</dbReference>
<dbReference type="GO" id="GO:0033862">
    <property type="term" value="F:UMP kinase activity"/>
    <property type="evidence" value="ECO:0007669"/>
    <property type="project" value="UniProtKB-EC"/>
</dbReference>
<gene>
    <name evidence="16" type="ORF">MUK42_14659</name>
</gene>
<dbReference type="InterPro" id="IPR015943">
    <property type="entry name" value="WD40/YVTN_repeat-like_dom_sf"/>
</dbReference>
<feature type="transmembrane region" description="Helical" evidence="14">
    <location>
        <begin position="775"/>
        <end position="796"/>
    </location>
</feature>
<dbReference type="InterPro" id="IPR015963">
    <property type="entry name" value="Uridylate_kinase_bac"/>
</dbReference>
<accession>A0A9E7L8Y0</accession>
<feature type="repeat" description="WD" evidence="12">
    <location>
        <begin position="347"/>
        <end position="379"/>
    </location>
</feature>
<dbReference type="GO" id="GO:0005524">
    <property type="term" value="F:ATP binding"/>
    <property type="evidence" value="ECO:0007669"/>
    <property type="project" value="UniProtKB-KW"/>
</dbReference>
<keyword evidence="7" id="KW-0547">Nucleotide-binding</keyword>
<dbReference type="EMBL" id="CP097511">
    <property type="protein sequence ID" value="URE48736.1"/>
    <property type="molecule type" value="Genomic_DNA"/>
</dbReference>
<evidence type="ECO:0000259" key="15">
    <source>
        <dbReference type="Pfam" id="PF00696"/>
    </source>
</evidence>
<protein>
    <recommendedName>
        <fullName evidence="3">UMP kinase</fullName>
        <ecNumber evidence="3">2.7.4.22</ecNumber>
    </recommendedName>
    <alternativeName>
        <fullName evidence="11">Uridine monophosphate kinase</fullName>
    </alternativeName>
</protein>
<dbReference type="Proteomes" id="UP001055439">
    <property type="component" value="Chromosome 9"/>
</dbReference>
<dbReference type="SUPFAM" id="SSF50978">
    <property type="entry name" value="WD40 repeat-like"/>
    <property type="match status" value="2"/>
</dbReference>
<dbReference type="Pfam" id="PF00400">
    <property type="entry name" value="WD40"/>
    <property type="match status" value="4"/>
</dbReference>
<dbReference type="EMBL" id="CP097511">
    <property type="protein sequence ID" value="URE48742.1"/>
    <property type="molecule type" value="Genomic_DNA"/>
</dbReference>
<dbReference type="CDD" id="cd04254">
    <property type="entry name" value="AAK_UMPK-PyrH-Ec"/>
    <property type="match status" value="1"/>
</dbReference>
<keyword evidence="14" id="KW-1133">Transmembrane helix</keyword>
<dbReference type="EC" id="2.7.4.22" evidence="3"/>
<evidence type="ECO:0000256" key="2">
    <source>
        <dbReference type="ARBA" id="ARBA00007614"/>
    </source>
</evidence>
<evidence type="ECO:0000256" key="4">
    <source>
        <dbReference type="ARBA" id="ARBA00022574"/>
    </source>
</evidence>
<evidence type="ECO:0000256" key="10">
    <source>
        <dbReference type="ARBA" id="ARBA00022975"/>
    </source>
</evidence>
<sequence length="1149" mass="127408">MLSFDKGEDNFFDAYDEIRTSIDSSSSENSFVASQELELRRLEYELWTREPMSVQDRRKRFFRGMGFDELVPSTVGCSVDTVGCSTCTEESTVDLSVNQTDMERIMESSGSVSNSMSSPDVEASEDSLCCIRDLDSGRKFIVHELGKDGLPSMLKEVVSGKLITLHEFEDLLGLSWSVQKLLRREAAASGEKTVCSLDPNKNKYLNWWRSFRKRRQCVGAGNYDISVKKSKLTRLMGTRVHRYRKSCKDLTALYMGQEIQAHKGLIRTMKFSPTGRYLASGGEDCVVCIWQIIQVESSCTCVAPEGSSTFVSKIKGIKLVPGKDSNLAPVLIPKKIFKIEETPLQELRGHTSDILDLSWSKSNYLLTSSKDKTVRLWKVGCDGCLKIFQHKDYVTCIQFNPIEDRFFISGSIDGKVRIWEIPENRVTDWVDTRDIVTAICYQPDGKGFVVGSIKGDCCFYSSSAKMIQLDLQLSLCSKKKSSGKRITGLQFCPEDSRRIMITSADSRIRICDGVDVILKFKGHRKAKSQLSASFSSDGRHIISVGEDSNVYIRNYNGSGNLPCIGAKSIHSSEFFFSKGVSVAVPWPGVGHRETDIGSNTQISSLPHKILEPCPWLKNSDCFSLGAWLFSDGSSKVSATWPEEKLPSQTKPQIQPDHSCEHSSHLPHDYWSLAHMVGTWNLVIVTAGSDGTIRSFHNYGLPITNLHHRHLWKVSYGYLTYASYDSMARIYLTEQSEMIGNSEGPRFILLLFPCFYGKRKRGGCGMGQQIKCSFVIVRNVSFVAAIFFLLYILLDLFPTGKSSGCRQMAVFTPSFFLFPSAPLSSFSSSSSFAPRLRAPSLMLGARSRTPPRLVVSCSSGLASDSPNYPRPQTATMAPFGLLRDEGSMPKPSYRWQRVLLKVSGEALAGDHTQTIDPKITMSIAREVASVTRLGIEVAIVVGGGNIFRGASWAGCSGLDRSSADYIGMLATVMNAIFLQATMESIGIPTRVQTAFRMSEVAEPYIRRRAVRHLEKGRVVIFAAGTGNPFFTTDTAAALRCAEINAEVVLKATNVDGVYEDDPRINPNARLLDNLTYQEVTSKDLSVMDMTAITLCQENNIPVVVFNLTKPGNIAKAIVGDKVGTFIGVRNQQQGCDRSTLAHELRILNET</sequence>
<dbReference type="PRINTS" id="PR00320">
    <property type="entry name" value="GPROTEINBRPT"/>
</dbReference>
<dbReference type="SUPFAM" id="SSF53633">
    <property type="entry name" value="Carbamate kinase-like"/>
    <property type="match status" value="1"/>
</dbReference>
<evidence type="ECO:0000256" key="7">
    <source>
        <dbReference type="ARBA" id="ARBA00022741"/>
    </source>
</evidence>
<comment type="pathway">
    <text evidence="1">Pyrimidine metabolism; CTP biosynthesis via de novo pathway; UDP from UMP (UMPK route): step 1/1.</text>
</comment>
<evidence type="ECO:0000256" key="5">
    <source>
        <dbReference type="ARBA" id="ARBA00022679"/>
    </source>
</evidence>
<evidence type="ECO:0000256" key="6">
    <source>
        <dbReference type="ARBA" id="ARBA00022737"/>
    </source>
</evidence>